<accession>A0A6P2Q8D9</accession>
<proteinExistence type="predicted"/>
<protein>
    <recommendedName>
        <fullName evidence="3">Peptidase C13 family protein</fullName>
    </recommendedName>
</protein>
<dbReference type="RefSeq" id="WP_175024854.1">
    <property type="nucleotide sequence ID" value="NZ_CABVQC010000046.1"/>
</dbReference>
<evidence type="ECO:0008006" key="3">
    <source>
        <dbReference type="Google" id="ProtNLM"/>
    </source>
</evidence>
<evidence type="ECO:0000313" key="1">
    <source>
        <dbReference type="EMBL" id="VWC18449.1"/>
    </source>
</evidence>
<gene>
    <name evidence="1" type="ORF">BLA13014_05587</name>
</gene>
<evidence type="ECO:0000313" key="2">
    <source>
        <dbReference type="Proteomes" id="UP000494261"/>
    </source>
</evidence>
<name>A0A6P2Q8D9_9BURK</name>
<organism evidence="1 2">
    <name type="scientific">Burkholderia aenigmatica</name>
    <dbReference type="NCBI Taxonomy" id="2015348"/>
    <lineage>
        <taxon>Bacteria</taxon>
        <taxon>Pseudomonadati</taxon>
        <taxon>Pseudomonadota</taxon>
        <taxon>Betaproteobacteria</taxon>
        <taxon>Burkholderiales</taxon>
        <taxon>Burkholderiaceae</taxon>
        <taxon>Burkholderia</taxon>
        <taxon>Burkholderia cepacia complex</taxon>
    </lineage>
</organism>
<dbReference type="Proteomes" id="UP000494261">
    <property type="component" value="Unassembled WGS sequence"/>
</dbReference>
<dbReference type="AlphaFoldDB" id="A0A6P2Q8D9"/>
<sequence>MSLIGGNTKWVLFLSAKADAEWRHIMDLAFGLFCLEQAGVAISDIFIYVDGADRVSIENFIKNGTKSKFVVKESKDFFDDQKNNSHENLVMFVTGHGGPDGIDAVQPITPYGLLNCIKTSPKLARAIVYLGQCYAGIFNYIGAGSKTDQNGVADPEVIFLGATNLHESLSSSTSETFVSGPVSWEANLFLLFAFKWFSNPVDIDGDGKHTIIDSYKYAGVFSNAINKSIKASGLAHSVDLQARWVIARAAHGANPSPQTLVALDAAYTQYAAQLALLYVHQECWILNAIPSQRIELK</sequence>
<reference evidence="1 2" key="1">
    <citation type="submission" date="2019-09" db="EMBL/GenBank/DDBJ databases">
        <authorList>
            <person name="Depoorter E."/>
        </authorList>
    </citation>
    <scope>NUCLEOTIDE SEQUENCE [LARGE SCALE GENOMIC DNA]</scope>
    <source>
        <strain evidence="1">LMG 13014</strain>
    </source>
</reference>
<dbReference type="EMBL" id="CABVQC010000046">
    <property type="protein sequence ID" value="VWC18449.1"/>
    <property type="molecule type" value="Genomic_DNA"/>
</dbReference>